<dbReference type="Pfam" id="PF13018">
    <property type="entry name" value="ESPR"/>
    <property type="match status" value="1"/>
</dbReference>
<proteinExistence type="predicted"/>
<evidence type="ECO:0000256" key="4">
    <source>
        <dbReference type="SAM" id="Phobius"/>
    </source>
</evidence>
<keyword evidence="4" id="KW-0812">Transmembrane</keyword>
<dbReference type="InterPro" id="IPR050909">
    <property type="entry name" value="Bact_Autotransporter_VF"/>
</dbReference>
<dbReference type="InterPro" id="IPR012334">
    <property type="entry name" value="Pectin_lyas_fold"/>
</dbReference>
<dbReference type="Pfam" id="PF05860">
    <property type="entry name" value="TPS"/>
    <property type="match status" value="1"/>
</dbReference>
<sequence>MNKIFRLIWNDTFGTLVAVAEIVSSRGRGAGKRCRLRLPAMALLLSLWICVGTAAAGTLPTGGNIVAGSGAINSSGNTLTVTQDTQRMAADWTSFSIGQNNTVNFNQPSSSAVALNRVTGADASVIQGALNANGQVFLVNPNGVLFSSGAQVNVGGFVASTLDISNDDFMAGNYRFAGTSSNAIVNQGNITAHNGGSIALIAARIENSGTLTANGGNVLMGAGSKVTLDLGGPVKIEVEEAAIDALIEQGGAIRADGGLVYLTARAAGELTSTVINHTGITEAQSLATGENGEIYLMGDMEHGRIEVAGTLDASAPHGGDGGFVETSAAVVDIKPDLQVTTYAPEGKTGEWLIDPTNIEIVAGDGGSFIENVSTSSSIGADTLVSNLTNNNITVQTPAAGDDPGNITVSADLVWDTNTQLTLDAHNNINVNATIENTNATGGGVYFDAVNNRTAVQFNENGKVVIHNIEQLQWMNTALNGTYELGADIDALATSNWNPDGESYLGFTPIGTFAAHFTGTFDGLGHEITDLTINRPGTDYVGLLGWVNSGGTVKNIGLTDVFISGRHYVGGLIGYATQGSVTNSYVTGSVKGGGNQVGGLIGQFSGSSVTNSYATGSVEGKNFVGGLIGYNEGTIDTNYSTAVVQGSYATGGLVGYAKPGSITNSYATGLVEGGYATGGLIGYNEGTVANNFANGAVLGEEATGGLIGENSGGSIFYSFWDMHTSGINTSAGGTGKTTTEMHMPSTFSDWNEDDSLWTLTAGGESEAGYEVVLPYLTNVTREEDRMMSTLFAGGWGNGENPYTITDWNQLQNINAVAGEDFSFKLLNILNASTAGYDLQVNGGEALANDGKGWAPIGSWSNSVPYAGTFDGNDKKISGLIIDRPGEYDIGLFGTVVDTTISNLTLSDVDILGGYSVGSVVGLAGNNTHLENINVTDGAVAGTYDVGGLVGVMTESLRTIVDSHANVSVSGNAVVGGLVGSLYGSSIINSSASGSVNGLSREVGGLVGEARSGAQIIGSHATGDVASGAGEEADSRNFGGLVGLADDNVHIENSYATGNVVGGRYVGGLVGWMGASLKTIQRSYATGDVMGTEGVGGLVGFLDSSTISE</sequence>
<evidence type="ECO:0000313" key="6">
    <source>
        <dbReference type="EMBL" id="SDM62412.1"/>
    </source>
</evidence>
<organism evidence="6 7">
    <name type="scientific">Geoalkalibacter ferrihydriticus</name>
    <dbReference type="NCBI Taxonomy" id="392333"/>
    <lineage>
        <taxon>Bacteria</taxon>
        <taxon>Pseudomonadati</taxon>
        <taxon>Thermodesulfobacteriota</taxon>
        <taxon>Desulfuromonadia</taxon>
        <taxon>Desulfuromonadales</taxon>
        <taxon>Geoalkalibacteraceae</taxon>
        <taxon>Geoalkalibacter</taxon>
    </lineage>
</organism>
<keyword evidence="4" id="KW-1133">Transmembrane helix</keyword>
<comment type="subcellular location">
    <subcellularLocation>
        <location evidence="1">Secreted</location>
    </subcellularLocation>
</comment>
<evidence type="ECO:0000259" key="5">
    <source>
        <dbReference type="SMART" id="SM00912"/>
    </source>
</evidence>
<dbReference type="InterPro" id="IPR011050">
    <property type="entry name" value="Pectin_lyase_fold/virulence"/>
</dbReference>
<feature type="transmembrane region" description="Helical" evidence="4">
    <location>
        <begin position="38"/>
        <end position="59"/>
    </location>
</feature>
<dbReference type="AlphaFoldDB" id="A0A1G9UR92"/>
<gene>
    <name evidence="6" type="ORF">SAMN05660860_02846</name>
</gene>
<evidence type="ECO:0000256" key="1">
    <source>
        <dbReference type="ARBA" id="ARBA00004613"/>
    </source>
</evidence>
<evidence type="ECO:0000256" key="3">
    <source>
        <dbReference type="ARBA" id="ARBA00022729"/>
    </source>
</evidence>
<dbReference type="Proteomes" id="UP000182146">
    <property type="component" value="Unassembled WGS sequence"/>
</dbReference>
<dbReference type="RefSeq" id="WP_139172181.1">
    <property type="nucleotide sequence ID" value="NZ_FNGU01000008.1"/>
</dbReference>
<keyword evidence="4" id="KW-0472">Membrane</keyword>
<dbReference type="PANTHER" id="PTHR12338:SF8">
    <property type="entry name" value="HEME_HEMOPEXIN-BINDING PROTEIN"/>
    <property type="match status" value="1"/>
</dbReference>
<dbReference type="EMBL" id="FNGU01000008">
    <property type="protein sequence ID" value="SDM62412.1"/>
    <property type="molecule type" value="Genomic_DNA"/>
</dbReference>
<reference evidence="6 7" key="1">
    <citation type="submission" date="2016-10" db="EMBL/GenBank/DDBJ databases">
        <authorList>
            <person name="de Groot N.N."/>
        </authorList>
    </citation>
    <scope>NUCLEOTIDE SEQUENCE [LARGE SCALE GENOMIC DNA]</scope>
    <source>
        <strain evidence="6 7">DSM 17813</strain>
    </source>
</reference>
<evidence type="ECO:0000313" key="7">
    <source>
        <dbReference type="Proteomes" id="UP000182146"/>
    </source>
</evidence>
<feature type="non-terminal residue" evidence="6">
    <location>
        <position position="1107"/>
    </location>
</feature>
<dbReference type="InterPro" id="IPR011493">
    <property type="entry name" value="GLUG"/>
</dbReference>
<dbReference type="Gene3D" id="2.160.20.10">
    <property type="entry name" value="Single-stranded right-handed beta-helix, Pectin lyase-like"/>
    <property type="match status" value="1"/>
</dbReference>
<name>A0A1G9UR92_9BACT</name>
<keyword evidence="2" id="KW-0964">Secreted</keyword>
<dbReference type="Pfam" id="PF07581">
    <property type="entry name" value="Glug"/>
    <property type="match status" value="5"/>
</dbReference>
<dbReference type="STRING" id="392333.SAMN05660860_02846"/>
<dbReference type="SUPFAM" id="SSF51126">
    <property type="entry name" value="Pectin lyase-like"/>
    <property type="match status" value="1"/>
</dbReference>
<dbReference type="PANTHER" id="PTHR12338">
    <property type="entry name" value="AUTOTRANSPORTER"/>
    <property type="match status" value="1"/>
</dbReference>
<dbReference type="InterPro" id="IPR008638">
    <property type="entry name" value="FhaB/CdiA-like_TPS"/>
</dbReference>
<keyword evidence="3" id="KW-0732">Signal</keyword>
<dbReference type="GO" id="GO:0005576">
    <property type="term" value="C:extracellular region"/>
    <property type="evidence" value="ECO:0007669"/>
    <property type="project" value="UniProtKB-SubCell"/>
</dbReference>
<dbReference type="SMART" id="SM00912">
    <property type="entry name" value="Haemagg_act"/>
    <property type="match status" value="1"/>
</dbReference>
<feature type="domain" description="Filamentous haemagglutinin FhaB/tRNA nuclease CdiA-like TPS" evidence="5">
    <location>
        <begin position="56"/>
        <end position="168"/>
    </location>
</feature>
<protein>
    <submittedName>
        <fullName evidence="6">Filamentous hemagglutinin family N-terminal domain-containing protein</fullName>
    </submittedName>
</protein>
<dbReference type="OrthoDB" id="1776524at2"/>
<dbReference type="Gene3D" id="2.160.20.110">
    <property type="match status" value="2"/>
</dbReference>
<dbReference type="InterPro" id="IPR024973">
    <property type="entry name" value="ESPR"/>
</dbReference>
<dbReference type="NCBIfam" id="TIGR01901">
    <property type="entry name" value="adhes_NPXG"/>
    <property type="match status" value="1"/>
</dbReference>
<accession>A0A1G9UR92</accession>
<evidence type="ECO:0000256" key="2">
    <source>
        <dbReference type="ARBA" id="ARBA00022525"/>
    </source>
</evidence>